<feature type="region of interest" description="Disordered" evidence="2">
    <location>
        <begin position="1"/>
        <end position="65"/>
    </location>
</feature>
<dbReference type="PANTHER" id="PTHR23334">
    <property type="entry name" value="CCAAT/ENHANCER BINDING PROTEIN"/>
    <property type="match status" value="1"/>
</dbReference>
<dbReference type="InterPro" id="IPR046347">
    <property type="entry name" value="bZIP_sf"/>
</dbReference>
<sequence>MEDGETEFSDHHTGNSSNTCSTPPKLETSLLEGTMKKRRTITKTHTDDHASVKPAKSSGNRVAVRKYREKKKAQNAYLEEEVKKLRVANRGLIRKLQIQAALEAEAVRLRRLLLNLKAQIGYELSVSPFYKQNCNGSSDGCSGRDEHYFDLRLKYDDHENG</sequence>
<proteinExistence type="predicted"/>
<dbReference type="Proteomes" id="UP000235145">
    <property type="component" value="Unassembled WGS sequence"/>
</dbReference>
<dbReference type="Gene3D" id="1.20.5.170">
    <property type="match status" value="1"/>
</dbReference>
<dbReference type="AlphaFoldDB" id="A0A9R1VVM5"/>
<dbReference type="GO" id="GO:0006357">
    <property type="term" value="P:regulation of transcription by RNA polymerase II"/>
    <property type="evidence" value="ECO:0000318"/>
    <property type="project" value="GO_Central"/>
</dbReference>
<accession>A0A9R1VVM5</accession>
<dbReference type="InterPro" id="IPR004827">
    <property type="entry name" value="bZIP"/>
</dbReference>
<dbReference type="PANTHER" id="PTHR23334:SF20">
    <property type="entry name" value="BASIC LEUCINE ZIPPER 24"/>
    <property type="match status" value="1"/>
</dbReference>
<evidence type="ECO:0000259" key="3">
    <source>
        <dbReference type="Pfam" id="PF07716"/>
    </source>
</evidence>
<feature type="domain" description="BZIP" evidence="3">
    <location>
        <begin position="59"/>
        <end position="104"/>
    </location>
</feature>
<name>A0A9R1VVM5_LACSA</name>
<organism evidence="4 5">
    <name type="scientific">Lactuca sativa</name>
    <name type="common">Garden lettuce</name>
    <dbReference type="NCBI Taxonomy" id="4236"/>
    <lineage>
        <taxon>Eukaryota</taxon>
        <taxon>Viridiplantae</taxon>
        <taxon>Streptophyta</taxon>
        <taxon>Embryophyta</taxon>
        <taxon>Tracheophyta</taxon>
        <taxon>Spermatophyta</taxon>
        <taxon>Magnoliopsida</taxon>
        <taxon>eudicotyledons</taxon>
        <taxon>Gunneridae</taxon>
        <taxon>Pentapetalae</taxon>
        <taxon>asterids</taxon>
        <taxon>campanulids</taxon>
        <taxon>Asterales</taxon>
        <taxon>Asteraceae</taxon>
        <taxon>Cichorioideae</taxon>
        <taxon>Cichorieae</taxon>
        <taxon>Lactucinae</taxon>
        <taxon>Lactuca</taxon>
    </lineage>
</organism>
<keyword evidence="5" id="KW-1185">Reference proteome</keyword>
<dbReference type="GO" id="GO:0000978">
    <property type="term" value="F:RNA polymerase II cis-regulatory region sequence-specific DNA binding"/>
    <property type="evidence" value="ECO:0000318"/>
    <property type="project" value="GO_Central"/>
</dbReference>
<evidence type="ECO:0000313" key="5">
    <source>
        <dbReference type="Proteomes" id="UP000235145"/>
    </source>
</evidence>
<feature type="coiled-coil region" evidence="1">
    <location>
        <begin position="68"/>
        <end position="119"/>
    </location>
</feature>
<reference evidence="4 5" key="1">
    <citation type="journal article" date="2017" name="Nat. Commun.">
        <title>Genome assembly with in vitro proximity ligation data and whole-genome triplication in lettuce.</title>
        <authorList>
            <person name="Reyes-Chin-Wo S."/>
            <person name="Wang Z."/>
            <person name="Yang X."/>
            <person name="Kozik A."/>
            <person name="Arikit S."/>
            <person name="Song C."/>
            <person name="Xia L."/>
            <person name="Froenicke L."/>
            <person name="Lavelle D.O."/>
            <person name="Truco M.J."/>
            <person name="Xia R."/>
            <person name="Zhu S."/>
            <person name="Xu C."/>
            <person name="Xu H."/>
            <person name="Xu X."/>
            <person name="Cox K."/>
            <person name="Korf I."/>
            <person name="Meyers B.C."/>
            <person name="Michelmore R.W."/>
        </authorList>
    </citation>
    <scope>NUCLEOTIDE SEQUENCE [LARGE SCALE GENOMIC DNA]</scope>
    <source>
        <strain evidence="5">cv. Salinas</strain>
        <tissue evidence="4">Seedlings</tissue>
    </source>
</reference>
<dbReference type="GO" id="GO:0006351">
    <property type="term" value="P:DNA-templated transcription"/>
    <property type="evidence" value="ECO:0007669"/>
    <property type="project" value="InterPro"/>
</dbReference>
<keyword evidence="1" id="KW-0175">Coiled coil</keyword>
<evidence type="ECO:0000313" key="4">
    <source>
        <dbReference type="EMBL" id="KAJ0211451.1"/>
    </source>
</evidence>
<dbReference type="Pfam" id="PF07716">
    <property type="entry name" value="bZIP_2"/>
    <property type="match status" value="1"/>
</dbReference>
<dbReference type="Gramene" id="rna-gnl|WGS:NBSK|LSAT_4X30260_mrna">
    <property type="protein sequence ID" value="cds-PLY83680.1"/>
    <property type="gene ID" value="gene-LSAT_4X30260"/>
</dbReference>
<dbReference type="SUPFAM" id="SSF57959">
    <property type="entry name" value="Leucine zipper domain"/>
    <property type="match status" value="1"/>
</dbReference>
<gene>
    <name evidence="4" type="ORF">LSAT_V11C400168620</name>
</gene>
<comment type="caution">
    <text evidence="4">The sequence shown here is derived from an EMBL/GenBank/DDBJ whole genome shotgun (WGS) entry which is preliminary data.</text>
</comment>
<protein>
    <recommendedName>
        <fullName evidence="3">BZIP domain-containing protein</fullName>
    </recommendedName>
</protein>
<dbReference type="GO" id="GO:0000981">
    <property type="term" value="F:DNA-binding transcription factor activity, RNA polymerase II-specific"/>
    <property type="evidence" value="ECO:0000318"/>
    <property type="project" value="GO_Central"/>
</dbReference>
<evidence type="ECO:0000256" key="1">
    <source>
        <dbReference type="SAM" id="Coils"/>
    </source>
</evidence>
<evidence type="ECO:0000256" key="2">
    <source>
        <dbReference type="SAM" id="MobiDB-lite"/>
    </source>
</evidence>
<dbReference type="InterPro" id="IPR031106">
    <property type="entry name" value="C/EBP"/>
</dbReference>
<dbReference type="EMBL" id="NBSK02000004">
    <property type="protein sequence ID" value="KAJ0211451.1"/>
    <property type="molecule type" value="Genomic_DNA"/>
</dbReference>
<dbReference type="CDD" id="cd14686">
    <property type="entry name" value="bZIP"/>
    <property type="match status" value="1"/>
</dbReference>